<dbReference type="EMBL" id="GL996502">
    <property type="protein sequence ID" value="EGW32458.1"/>
    <property type="molecule type" value="Genomic_DNA"/>
</dbReference>
<dbReference type="SUPFAM" id="SSF50978">
    <property type="entry name" value="WD40 repeat-like"/>
    <property type="match status" value="1"/>
</dbReference>
<gene>
    <name evidence="1" type="ORF">SPAPADRAFT_71869</name>
</gene>
<dbReference type="OrthoDB" id="4080238at2759"/>
<dbReference type="InParanoid" id="G3AN44"/>
<reference evidence="1 2" key="1">
    <citation type="journal article" date="2011" name="Proc. Natl. Acad. Sci. U.S.A.">
        <title>Comparative genomics of xylose-fermenting fungi for enhanced biofuel production.</title>
        <authorList>
            <person name="Wohlbach D.J."/>
            <person name="Kuo A."/>
            <person name="Sato T.K."/>
            <person name="Potts K.M."/>
            <person name="Salamov A.A."/>
            <person name="LaButti K.M."/>
            <person name="Sun H."/>
            <person name="Clum A."/>
            <person name="Pangilinan J.L."/>
            <person name="Lindquist E.A."/>
            <person name="Lucas S."/>
            <person name="Lapidus A."/>
            <person name="Jin M."/>
            <person name="Gunawan C."/>
            <person name="Balan V."/>
            <person name="Dale B.E."/>
            <person name="Jeffries T.W."/>
            <person name="Zinkel R."/>
            <person name="Barry K.W."/>
            <person name="Grigoriev I.V."/>
            <person name="Gasch A.P."/>
        </authorList>
    </citation>
    <scope>NUCLEOTIDE SEQUENCE [LARGE SCALE GENOMIC DNA]</scope>
    <source>
        <strain evidence="2">NRRL Y-27907 / 11-Y1</strain>
    </source>
</reference>
<dbReference type="STRING" id="619300.G3AN44"/>
<evidence type="ECO:0000313" key="1">
    <source>
        <dbReference type="EMBL" id="EGW32458.1"/>
    </source>
</evidence>
<dbReference type="Gene3D" id="2.130.10.10">
    <property type="entry name" value="YVTN repeat-like/Quinoprotein amine dehydrogenase"/>
    <property type="match status" value="1"/>
</dbReference>
<dbReference type="InterPro" id="IPR036322">
    <property type="entry name" value="WD40_repeat_dom_sf"/>
</dbReference>
<evidence type="ECO:0000313" key="2">
    <source>
        <dbReference type="Proteomes" id="UP000000709"/>
    </source>
</evidence>
<proteinExistence type="predicted"/>
<protein>
    <submittedName>
        <fullName evidence="1">Uncharacterized protein</fullName>
    </submittedName>
</protein>
<dbReference type="RefSeq" id="XP_007375734.1">
    <property type="nucleotide sequence ID" value="XM_007375672.1"/>
</dbReference>
<sequence>MEIDNEYPDYKSQDNNEIFIRQTLLSSPLITNIIPNFKVQTNKPFKGVTSNLFNDEEFQVLIPREEPDSQLDAFSDSEEDLILHGEDDIPMATQQTRQQQTNIQHVQVIIRHSSLLIDGIEFSAKTEIRSSCVIKGATDEEDLLFISLKSNYLLLIRLYYVPRHYKDDDYHFQSLSHVKDEGNSIFKPFVIQWWETSSFNNSPDSCSGYMLRSSPSGLSTVSCSSSNSFRLYLTSHSKNGTMLKNHVNIETQGTLLDACFIQLDSPTDMFMTLIFTEQRRLIINLFSWLNYEGLTQSFSKSTLPLDNTFEIPVFVIPLKNNGSFLFVSQTKFTIVTIHDIISAEYSFNSIATKWESCFPTSFYVPEIKITLFELDKLDEVLISTDSGVIFSIVIADNKFIAQDPIARVSDNISVFSLEPETNHTYRLIFASDNGSSKEVVLSGTFTKEYLYEVNNLSKIGYSNFKLIKDFKNWAPLMDIAIIETYNRPRNSQLPSRQEIWGISGTPKKSKLSQFRHGYSATKITGTFEKLRKADKLFVFTYNEVPYLLCSLPFESILLETPQHDNDAFAEISNPIITIQEQTIFATDIITSSGSVILQVCPSHMRITNLIDTYSTKQFPYRVFECGFHGGLLIMLAETTNNIIQCVIWKLESDIDRTFESLEPILVKPIPHEPSAMKLLSAENNTYIIIGTFEGQLVTYCLQGGDIQEVYNFQLSDICPYNPMDIISLELIIPNDFHIVNNSLFIGTKEGYLIRLEMNHKFSLTQFLRIGESNVKFCPSGDNNFLFIQCKGLWLLNQYESVYPKLVHFDDTFERTISASVELSSSDTNKRKLVLVRDNGLVLTKVSTFTESAIKQISITENAKKLIYVAHISMFLVLCKSKSSKNRIRCVDRKSVRIMTHRESTLKSKNTEDQIFAKNEFPVCGCVWEVVRGKSKISRKILVGCSITAETGNEHGSVKVLDFKKAKLQDGSTIMSVVELTTFEHDSPITNIQQSEQLILFTSGKNIYYTGYDENEKRFTPVKLLEVLPSTIVSLNISNDKLFIATRFDSIYQFKAPKSGMPISYVAGDPLPNHFINQIEYKSKIIASDKLYGAVSIIDVNDKKYSAERMSYKLSNIPRVYLANLNNNWNQDNTCTILCIGINGEIISLRSVPKKGKELTELNNRLRQDSTSIVTWEKVIEKLSIPFANKVGGTGLFSLNKPIFDYNENRGKFIDYDLLDISTISTSKISL</sequence>
<dbReference type="KEGG" id="spaa:SPAPADRAFT_71869"/>
<dbReference type="AlphaFoldDB" id="G3AN44"/>
<dbReference type="HOGENOM" id="CLU_267769_0_0_1"/>
<organism evidence="2">
    <name type="scientific">Spathaspora passalidarum (strain NRRL Y-27907 / 11-Y1)</name>
    <dbReference type="NCBI Taxonomy" id="619300"/>
    <lineage>
        <taxon>Eukaryota</taxon>
        <taxon>Fungi</taxon>
        <taxon>Dikarya</taxon>
        <taxon>Ascomycota</taxon>
        <taxon>Saccharomycotina</taxon>
        <taxon>Pichiomycetes</taxon>
        <taxon>Debaryomycetaceae</taxon>
        <taxon>Spathaspora</taxon>
    </lineage>
</organism>
<dbReference type="OMA" id="RLTINLF"/>
<name>G3AN44_SPAPN</name>
<dbReference type="InterPro" id="IPR015943">
    <property type="entry name" value="WD40/YVTN_repeat-like_dom_sf"/>
</dbReference>
<dbReference type="eggNOG" id="ENOG502SA45">
    <property type="taxonomic scope" value="Eukaryota"/>
</dbReference>
<dbReference type="GeneID" id="18875399"/>
<dbReference type="Proteomes" id="UP000000709">
    <property type="component" value="Unassembled WGS sequence"/>
</dbReference>
<keyword evidence="2" id="KW-1185">Reference proteome</keyword>
<accession>G3AN44</accession>